<dbReference type="Pfam" id="PF07751">
    <property type="entry name" value="Abi_2"/>
    <property type="match status" value="1"/>
</dbReference>
<evidence type="ECO:0000313" key="1">
    <source>
        <dbReference type="EMBL" id="ABB28323.1"/>
    </source>
</evidence>
<dbReference type="PIRSF" id="PIRSF034934">
    <property type="entry name" value="AbiF_AbiD"/>
    <property type="match status" value="1"/>
</dbReference>
<dbReference type="EMBL" id="CP000108">
    <property type="protein sequence ID" value="ABB28323.1"/>
    <property type="molecule type" value="Genomic_DNA"/>
</dbReference>
<dbReference type="AlphaFoldDB" id="Q3ARQ2"/>
<dbReference type="OrthoDB" id="5363652at2"/>
<gene>
    <name evidence="1" type="ordered locus">Cag_1061</name>
</gene>
<dbReference type="InterPro" id="IPR017034">
    <property type="entry name" value="Abi_system_AbiD/AbiF"/>
</dbReference>
<proteinExistence type="predicted"/>
<organism evidence="1">
    <name type="scientific">Chlorobium chlorochromatii (strain CaD3)</name>
    <dbReference type="NCBI Taxonomy" id="340177"/>
    <lineage>
        <taxon>Bacteria</taxon>
        <taxon>Pseudomonadati</taxon>
        <taxon>Chlorobiota</taxon>
        <taxon>Chlorobiia</taxon>
        <taxon>Chlorobiales</taxon>
        <taxon>Chlorobiaceae</taxon>
        <taxon>Chlorobium/Pelodictyon group</taxon>
        <taxon>Chlorobium</taxon>
    </lineage>
</organism>
<dbReference type="STRING" id="340177.Cag_1061"/>
<reference evidence="1" key="1">
    <citation type="submission" date="2005-08" db="EMBL/GenBank/DDBJ databases">
        <title>Complete sequence of Chlorobium chlorochromatii CaD3.</title>
        <authorList>
            <person name="Copeland A."/>
            <person name="Lucas S."/>
            <person name="Lapidus A."/>
            <person name="Barry K."/>
            <person name="Detter J.C."/>
            <person name="Glavina T."/>
            <person name="Hammon N."/>
            <person name="Israni S."/>
            <person name="Pitluck S."/>
            <person name="Bryant D."/>
            <person name="Schmutz J."/>
            <person name="Larimer F."/>
            <person name="Land M."/>
            <person name="Kyrpides N."/>
            <person name="Ivanova N."/>
            <person name="Richardson P."/>
        </authorList>
    </citation>
    <scope>NUCLEOTIDE SEQUENCE [LARGE SCALE GENOMIC DNA]</scope>
    <source>
        <strain evidence="1">CaD3</strain>
    </source>
</reference>
<name>Q3ARQ2_CHLCH</name>
<protein>
    <submittedName>
        <fullName evidence="1">Conserved hypothetical phage AbiD protein</fullName>
    </submittedName>
</protein>
<accession>Q3ARQ2</accession>
<dbReference type="KEGG" id="cch:Cag_1061"/>
<dbReference type="HOGENOM" id="CLU_044962_2_1_10"/>
<sequence length="304" mass="36451">MRFEKPPKTFEEQVQILQERGMIINDPATASYYLSHLNYYRLAAYWLPFEQEHTTHRFTQGTSFDIVLQYYLFDRELRLLVMDAIERFEVSFRTHWAYELSLAYGAHAHLNKSLFKQKQYIGNKRCGWNYDDNVNRLKKSVANSSEIFIQHFKKYDEELPPIWAICEIMTFGELSTWYSNLRHGKDRNAIARAYKLDEVNLTSFLHHLSIVRNLCAHHARLWNRDFTVVWKLPLKTPSGMIENFNSIAKRKIYNTLVMLAYLTDTINPNNSWKKRLFALFMKYENVKESYMGFPDNWRNKQIWQ</sequence>
<dbReference type="InterPro" id="IPR011664">
    <property type="entry name" value="Abi_system_AbiD/AbiF-like"/>
</dbReference>
<dbReference type="eggNOG" id="COG4823">
    <property type="taxonomic scope" value="Bacteria"/>
</dbReference>